<dbReference type="CDD" id="cd02042">
    <property type="entry name" value="ParAB_family"/>
    <property type="match status" value="1"/>
</dbReference>
<dbReference type="PANTHER" id="PTHR13696:SF99">
    <property type="entry name" value="COBYRINIC ACID AC-DIAMIDE SYNTHASE"/>
    <property type="match status" value="1"/>
</dbReference>
<name>A0ABT2MR77_9CYAN</name>
<dbReference type="InterPro" id="IPR002586">
    <property type="entry name" value="CobQ/CobB/MinD/ParA_Nub-bd_dom"/>
</dbReference>
<dbReference type="InterPro" id="IPR050678">
    <property type="entry name" value="DNA_Partitioning_ATPase"/>
</dbReference>
<organism evidence="2 3">
    <name type="scientific">Laspinema palackyanum D2a</name>
    <dbReference type="NCBI Taxonomy" id="2953684"/>
    <lineage>
        <taxon>Bacteria</taxon>
        <taxon>Bacillati</taxon>
        <taxon>Cyanobacteriota</taxon>
        <taxon>Cyanophyceae</taxon>
        <taxon>Oscillatoriophycideae</taxon>
        <taxon>Oscillatoriales</taxon>
        <taxon>Laspinemataceae</taxon>
        <taxon>Laspinema</taxon>
        <taxon>Laspinema palackyanum</taxon>
    </lineage>
</organism>
<sequence>MIILCTHNKGGVGKTSLAIHIAGVLLNRGDSVLLVDCDTQANLWDFFTKGQPQTKLKDSYELENSKVILNKDRESIKKEANPIYFDHVVLDIDSPLENTVKIIVGNHPDLILVPINISQKTLGLRLLPRTLKVISTLGKTMEFNPQVIIVPLGITAKSIEDVLSKIDSNDKPKNCRIAEEMENLQNEIQDTTFVNYEYIWGKEGYAKLFDYYLALIG</sequence>
<dbReference type="Proteomes" id="UP001525890">
    <property type="component" value="Unassembled WGS sequence"/>
</dbReference>
<evidence type="ECO:0000313" key="2">
    <source>
        <dbReference type="EMBL" id="MCT7967203.1"/>
    </source>
</evidence>
<accession>A0ABT2MR77</accession>
<evidence type="ECO:0000259" key="1">
    <source>
        <dbReference type="Pfam" id="PF01656"/>
    </source>
</evidence>
<proteinExistence type="predicted"/>
<dbReference type="RefSeq" id="WP_368006800.1">
    <property type="nucleotide sequence ID" value="NZ_JAMXFF010000017.1"/>
</dbReference>
<dbReference type="Gene3D" id="3.40.50.300">
    <property type="entry name" value="P-loop containing nucleotide triphosphate hydrolases"/>
    <property type="match status" value="1"/>
</dbReference>
<dbReference type="EMBL" id="JAMXFF010000017">
    <property type="protein sequence ID" value="MCT7967203.1"/>
    <property type="molecule type" value="Genomic_DNA"/>
</dbReference>
<dbReference type="SUPFAM" id="SSF52540">
    <property type="entry name" value="P-loop containing nucleoside triphosphate hydrolases"/>
    <property type="match status" value="1"/>
</dbReference>
<dbReference type="Pfam" id="PF01656">
    <property type="entry name" value="CbiA"/>
    <property type="match status" value="1"/>
</dbReference>
<dbReference type="PANTHER" id="PTHR13696">
    <property type="entry name" value="P-LOOP CONTAINING NUCLEOSIDE TRIPHOSPHATE HYDROLASE"/>
    <property type="match status" value="1"/>
</dbReference>
<feature type="domain" description="CobQ/CobB/MinD/ParA nucleotide binding" evidence="1">
    <location>
        <begin position="5"/>
        <end position="169"/>
    </location>
</feature>
<evidence type="ECO:0000313" key="3">
    <source>
        <dbReference type="Proteomes" id="UP001525890"/>
    </source>
</evidence>
<reference evidence="2 3" key="1">
    <citation type="journal article" date="2022" name="Front. Microbiol.">
        <title>High genomic differentiation and limited gene flow indicate recent cryptic speciation within the genus Laspinema (cyanobacteria).</title>
        <authorList>
            <person name="Stanojkovic A."/>
            <person name="Skoupy S."/>
            <person name="Skaloud P."/>
            <person name="Dvorak P."/>
        </authorList>
    </citation>
    <scope>NUCLEOTIDE SEQUENCE [LARGE SCALE GENOMIC DNA]</scope>
    <source>
        <strain evidence="2 3">D2a</strain>
    </source>
</reference>
<gene>
    <name evidence="2" type="ORF">NG799_12735</name>
</gene>
<comment type="caution">
    <text evidence="2">The sequence shown here is derived from an EMBL/GenBank/DDBJ whole genome shotgun (WGS) entry which is preliminary data.</text>
</comment>
<protein>
    <submittedName>
        <fullName evidence="2">ParA family protein</fullName>
    </submittedName>
</protein>
<keyword evidence="3" id="KW-1185">Reference proteome</keyword>
<dbReference type="InterPro" id="IPR027417">
    <property type="entry name" value="P-loop_NTPase"/>
</dbReference>